<dbReference type="InterPro" id="IPR044669">
    <property type="entry name" value="YneE/VCCN1/2-like"/>
</dbReference>
<evidence type="ECO:0000256" key="3">
    <source>
        <dbReference type="ARBA" id="ARBA00022475"/>
    </source>
</evidence>
<sequence length="353" mass="39631">MLNPFSRRFSAKAVMSEASRTVLPAVWRMGFFTMTLSLLLCHIYNPMRRSVRDGGKKTLLFYIFQDCDAFFSICTSFVTFILGFSNATVFQRWWRLRELCGTVNGKTVDTAVLISSYARRESDLDELFRLLWLAHALHVHSIHNSETDSTLDDLIQEGLLREGVEADALRSCTTLASSTPLSIVYGWFTTKLRESIIRDVPPPMQAAVLTLVQTNISAMRGAAADVLMYLSTPVPLAYTSLLEFMVTIYVLMAPLGLVPRLLWMAVRTQPGISNLRMCTSLSIRESILPSPSLVPTPSVARMRTHIRGRSCTFQSALARRVFSRFLSSSNAWRLFPATAISRDSPALRTRVLS</sequence>
<gene>
    <name evidence="9" type="ORF">PCAR00345_LOCUS16742</name>
</gene>
<evidence type="ECO:0000256" key="8">
    <source>
        <dbReference type="SAM" id="Phobius"/>
    </source>
</evidence>
<dbReference type="GO" id="GO:0005886">
    <property type="term" value="C:plasma membrane"/>
    <property type="evidence" value="ECO:0007669"/>
    <property type="project" value="UniProtKB-SubCell"/>
</dbReference>
<evidence type="ECO:0000256" key="7">
    <source>
        <dbReference type="ARBA" id="ARBA00023136"/>
    </source>
</evidence>
<feature type="transmembrane region" description="Helical" evidence="8">
    <location>
        <begin position="59"/>
        <end position="84"/>
    </location>
</feature>
<evidence type="ECO:0000256" key="6">
    <source>
        <dbReference type="ARBA" id="ARBA00023065"/>
    </source>
</evidence>
<evidence type="ECO:0008006" key="10">
    <source>
        <dbReference type="Google" id="ProtNLM"/>
    </source>
</evidence>
<comment type="subcellular location">
    <subcellularLocation>
        <location evidence="1">Cell membrane</location>
        <topology evidence="1">Multi-pass membrane protein</topology>
    </subcellularLocation>
</comment>
<evidence type="ECO:0000256" key="5">
    <source>
        <dbReference type="ARBA" id="ARBA00022989"/>
    </source>
</evidence>
<organism evidence="9">
    <name type="scientific">Chrysotila carterae</name>
    <name type="common">Marine alga</name>
    <name type="synonym">Syracosphaera carterae</name>
    <dbReference type="NCBI Taxonomy" id="13221"/>
    <lineage>
        <taxon>Eukaryota</taxon>
        <taxon>Haptista</taxon>
        <taxon>Haptophyta</taxon>
        <taxon>Prymnesiophyceae</taxon>
        <taxon>Isochrysidales</taxon>
        <taxon>Isochrysidaceae</taxon>
        <taxon>Chrysotila</taxon>
    </lineage>
</organism>
<keyword evidence="4 8" id="KW-0812">Transmembrane</keyword>
<evidence type="ECO:0000256" key="2">
    <source>
        <dbReference type="ARBA" id="ARBA00022448"/>
    </source>
</evidence>
<accession>A0A7S4BG64</accession>
<proteinExistence type="predicted"/>
<evidence type="ECO:0000313" key="9">
    <source>
        <dbReference type="EMBL" id="CAE0764130.1"/>
    </source>
</evidence>
<evidence type="ECO:0000256" key="1">
    <source>
        <dbReference type="ARBA" id="ARBA00004651"/>
    </source>
</evidence>
<reference evidence="9" key="1">
    <citation type="submission" date="2021-01" db="EMBL/GenBank/DDBJ databases">
        <authorList>
            <person name="Corre E."/>
            <person name="Pelletier E."/>
            <person name="Niang G."/>
            <person name="Scheremetjew M."/>
            <person name="Finn R."/>
            <person name="Kale V."/>
            <person name="Holt S."/>
            <person name="Cochrane G."/>
            <person name="Meng A."/>
            <person name="Brown T."/>
            <person name="Cohen L."/>
        </authorList>
    </citation>
    <scope>NUCLEOTIDE SEQUENCE</scope>
    <source>
        <strain evidence="9">CCMP645</strain>
    </source>
</reference>
<keyword evidence="2" id="KW-0813">Transport</keyword>
<dbReference type="PANTHER" id="PTHR33281">
    <property type="entry name" value="UPF0187 PROTEIN YNEE"/>
    <property type="match status" value="1"/>
</dbReference>
<keyword evidence="3" id="KW-1003">Cell membrane</keyword>
<dbReference type="AlphaFoldDB" id="A0A7S4BG64"/>
<dbReference type="Pfam" id="PF25539">
    <property type="entry name" value="Bestrophin_2"/>
    <property type="match status" value="1"/>
</dbReference>
<name>A0A7S4BG64_CHRCT</name>
<dbReference type="EMBL" id="HBIZ01026423">
    <property type="protein sequence ID" value="CAE0764130.1"/>
    <property type="molecule type" value="Transcribed_RNA"/>
</dbReference>
<keyword evidence="5 8" id="KW-1133">Transmembrane helix</keyword>
<keyword evidence="7 8" id="KW-0472">Membrane</keyword>
<keyword evidence="6" id="KW-0406">Ion transport</keyword>
<evidence type="ECO:0000256" key="4">
    <source>
        <dbReference type="ARBA" id="ARBA00022692"/>
    </source>
</evidence>
<dbReference type="PANTHER" id="PTHR33281:SF19">
    <property type="entry name" value="VOLTAGE-DEPENDENT ANION CHANNEL-FORMING PROTEIN YNEE"/>
    <property type="match status" value="1"/>
</dbReference>
<feature type="transmembrane region" description="Helical" evidence="8">
    <location>
        <begin position="25"/>
        <end position="47"/>
    </location>
</feature>
<dbReference type="GO" id="GO:0005254">
    <property type="term" value="F:chloride channel activity"/>
    <property type="evidence" value="ECO:0007669"/>
    <property type="project" value="InterPro"/>
</dbReference>
<protein>
    <recommendedName>
        <fullName evidence="10">Bestrophin homolog</fullName>
    </recommendedName>
</protein>
<feature type="transmembrane region" description="Helical" evidence="8">
    <location>
        <begin position="236"/>
        <end position="258"/>
    </location>
</feature>